<dbReference type="Gene3D" id="1.10.150.200">
    <property type="entry name" value="Maltooligosyl trehalose synthase, domain 3"/>
    <property type="match status" value="1"/>
</dbReference>
<dbReference type="GO" id="GO:0005992">
    <property type="term" value="P:trehalose biosynthetic process"/>
    <property type="evidence" value="ECO:0007669"/>
    <property type="project" value="TreeGrafter"/>
</dbReference>
<name>A0A2T0PW75_9ACTN</name>
<dbReference type="Gene3D" id="3.20.20.80">
    <property type="entry name" value="Glycosidases"/>
    <property type="match status" value="1"/>
</dbReference>
<dbReference type="AlphaFoldDB" id="A0A2T0PW75"/>
<dbReference type="Gene3D" id="1.10.10.470">
    <property type="entry name" value="Maltooligosyl trehalose synthase, domain 4"/>
    <property type="match status" value="1"/>
</dbReference>
<dbReference type="SMART" id="SM00642">
    <property type="entry name" value="Aamy"/>
    <property type="match status" value="1"/>
</dbReference>
<organism evidence="2 3">
    <name type="scientific">Allonocardiopsis opalescens</name>
    <dbReference type="NCBI Taxonomy" id="1144618"/>
    <lineage>
        <taxon>Bacteria</taxon>
        <taxon>Bacillati</taxon>
        <taxon>Actinomycetota</taxon>
        <taxon>Actinomycetes</taxon>
        <taxon>Streptosporangiales</taxon>
        <taxon>Allonocardiopsis</taxon>
    </lineage>
</organism>
<protein>
    <submittedName>
        <fullName evidence="2">Maltooligosyl trehalose synthase</fullName>
    </submittedName>
</protein>
<dbReference type="EMBL" id="PVZC01000009">
    <property type="protein sequence ID" value="PRX95781.1"/>
    <property type="molecule type" value="Genomic_DNA"/>
</dbReference>
<dbReference type="Gene3D" id="3.30.1590.10">
    <property type="entry name" value="Maltooligosyl trehalose synthase, domain 2"/>
    <property type="match status" value="1"/>
</dbReference>
<dbReference type="GO" id="GO:0047470">
    <property type="term" value="F:(1,4)-alpha-D-glucan 1-alpha-D-glucosylmutase activity"/>
    <property type="evidence" value="ECO:0007669"/>
    <property type="project" value="TreeGrafter"/>
</dbReference>
<dbReference type="InterPro" id="IPR012767">
    <property type="entry name" value="Trehalose_TreY"/>
</dbReference>
<dbReference type="CDD" id="cd11336">
    <property type="entry name" value="AmyAc_MTSase"/>
    <property type="match status" value="1"/>
</dbReference>
<evidence type="ECO:0000313" key="3">
    <source>
        <dbReference type="Proteomes" id="UP000237846"/>
    </source>
</evidence>
<sequence>MNGGVSGGVSGGVPASTYRLQLRSGFGLDDAAEVVDYLERLGVDAVYTSPLLAAAPGSTHGYDVVDTGRTCDGLGGDAARRALVKRLRGAGMRLVVDIVPNHMSVAVPAANPWWWDVLRLGAGSPFAHYFDIDWDRGPLLVPVLGDDGDGGAAALAELRLDGDRLAYYDHRFPLAPGTAPADGSTSPDAVRAAHERQHYRLVSWRRGNTELNYRRFFDITTLAAVRVEDPEVFAAAHTEILRWVEAGEVDGLRVDHPDGLTDPGGYTRMLRAAAPGQWIVVEKILGPGEELPATWPVHGTTGYDALRDIGAVFVDPAGRDPLTALARRHGVPTDPEREEYEARLLAATTVLCAEVRRIARLVPPAVQSDRAERAVAVLLACFPVYRSYLADGRAAPLTEALRTARIRHPDLADAFDQLAALLRADPLGELAERIQQTSGMVMAKGVEDTAFYRLNAFVALNEVGGDPARFGLDDPAEFHRTSAAREAAAPATMTALSTHDTKRSEDVRARLAVLTELADEAAGAIGRWSRRTGLPEPSLDLLAWQTLLGAWPIDADRLRGYLLKAAKEAKLATSWIEPDTAFEEEVAAWPERVLGDAELVGEIEVLVERITPPGWSNALGQKLLQLAGPGVPDVYQGTELWDHSLVDPDNRRPVDYALRRELLDRLDAGLVPELDATGAAKLHLVRHVLRLRRERPGLFTGYLPLPADGPAARHAVAFARGREPGVVAVATRLPVGLAASGGWRGTVLPLPPGGWTDVLTGRPAAPPGPGVPRPPVALLAELLDRYPVALLVRDGA</sequence>
<proteinExistence type="predicted"/>
<gene>
    <name evidence="2" type="ORF">CLV72_109395</name>
</gene>
<evidence type="ECO:0000259" key="1">
    <source>
        <dbReference type="SMART" id="SM00642"/>
    </source>
</evidence>
<dbReference type="InterPro" id="IPR006047">
    <property type="entry name" value="GH13_cat_dom"/>
</dbReference>
<dbReference type="Proteomes" id="UP000237846">
    <property type="component" value="Unassembled WGS sequence"/>
</dbReference>
<evidence type="ECO:0000313" key="2">
    <source>
        <dbReference type="EMBL" id="PRX95781.1"/>
    </source>
</evidence>
<dbReference type="Pfam" id="PF00128">
    <property type="entry name" value="Alpha-amylase"/>
    <property type="match status" value="1"/>
</dbReference>
<dbReference type="InterPro" id="IPR013797">
    <property type="entry name" value="Maltooligo_trehalose_synth_4"/>
</dbReference>
<dbReference type="PANTHER" id="PTHR10357:SF216">
    <property type="entry name" value="MALTOOLIGOSYL TREHALOSE SYNTHASE-RELATED"/>
    <property type="match status" value="1"/>
</dbReference>
<dbReference type="SUPFAM" id="SSF51445">
    <property type="entry name" value="(Trans)glycosidases"/>
    <property type="match status" value="1"/>
</dbReference>
<dbReference type="GO" id="GO:0030980">
    <property type="term" value="P:alpha-glucan catabolic process"/>
    <property type="evidence" value="ECO:0007669"/>
    <property type="project" value="TreeGrafter"/>
</dbReference>
<dbReference type="NCBIfam" id="TIGR02401">
    <property type="entry name" value="trehalose_TreY"/>
    <property type="match status" value="1"/>
</dbReference>
<reference evidence="2 3" key="1">
    <citation type="submission" date="2018-03" db="EMBL/GenBank/DDBJ databases">
        <title>Genomic Encyclopedia of Archaeal and Bacterial Type Strains, Phase II (KMG-II): from individual species to whole genera.</title>
        <authorList>
            <person name="Goeker M."/>
        </authorList>
    </citation>
    <scope>NUCLEOTIDE SEQUENCE [LARGE SCALE GENOMIC DNA]</scope>
    <source>
        <strain evidence="2 3">DSM 45601</strain>
    </source>
</reference>
<feature type="domain" description="Glycosyl hydrolase family 13 catalytic" evidence="1">
    <location>
        <begin position="14"/>
        <end position="407"/>
    </location>
</feature>
<dbReference type="InterPro" id="IPR017853">
    <property type="entry name" value="GH"/>
</dbReference>
<dbReference type="PANTHER" id="PTHR10357">
    <property type="entry name" value="ALPHA-AMYLASE FAMILY MEMBER"/>
    <property type="match status" value="1"/>
</dbReference>
<keyword evidence="3" id="KW-1185">Reference proteome</keyword>
<comment type="caution">
    <text evidence="2">The sequence shown here is derived from an EMBL/GenBank/DDBJ whole genome shotgun (WGS) entry which is preliminary data.</text>
</comment>
<accession>A0A2T0PW75</accession>